<keyword evidence="2" id="KW-0472">Membrane</keyword>
<feature type="region of interest" description="Disordered" evidence="1">
    <location>
        <begin position="203"/>
        <end position="250"/>
    </location>
</feature>
<evidence type="ECO:0000256" key="3">
    <source>
        <dbReference type="SAM" id="SignalP"/>
    </source>
</evidence>
<evidence type="ECO:0000256" key="1">
    <source>
        <dbReference type="SAM" id="MobiDB-lite"/>
    </source>
</evidence>
<feature type="region of interest" description="Disordered" evidence="1">
    <location>
        <begin position="62"/>
        <end position="121"/>
    </location>
</feature>
<name>A0A6A5ULE0_9PLEO</name>
<dbReference type="EMBL" id="ML976977">
    <property type="protein sequence ID" value="KAF1963736.1"/>
    <property type="molecule type" value="Genomic_DNA"/>
</dbReference>
<evidence type="ECO:0000256" key="2">
    <source>
        <dbReference type="SAM" id="Phobius"/>
    </source>
</evidence>
<reference evidence="4" key="1">
    <citation type="journal article" date="2020" name="Stud. Mycol.">
        <title>101 Dothideomycetes genomes: a test case for predicting lifestyles and emergence of pathogens.</title>
        <authorList>
            <person name="Haridas S."/>
            <person name="Albert R."/>
            <person name="Binder M."/>
            <person name="Bloem J."/>
            <person name="Labutti K."/>
            <person name="Salamov A."/>
            <person name="Andreopoulos B."/>
            <person name="Baker S."/>
            <person name="Barry K."/>
            <person name="Bills G."/>
            <person name="Bluhm B."/>
            <person name="Cannon C."/>
            <person name="Castanera R."/>
            <person name="Culley D."/>
            <person name="Daum C."/>
            <person name="Ezra D."/>
            <person name="Gonzalez J."/>
            <person name="Henrissat B."/>
            <person name="Kuo A."/>
            <person name="Liang C."/>
            <person name="Lipzen A."/>
            <person name="Lutzoni F."/>
            <person name="Magnuson J."/>
            <person name="Mondo S."/>
            <person name="Nolan M."/>
            <person name="Ohm R."/>
            <person name="Pangilinan J."/>
            <person name="Park H.-J."/>
            <person name="Ramirez L."/>
            <person name="Alfaro M."/>
            <person name="Sun H."/>
            <person name="Tritt A."/>
            <person name="Yoshinaga Y."/>
            <person name="Zwiers L.-H."/>
            <person name="Turgeon B."/>
            <person name="Goodwin S."/>
            <person name="Spatafora J."/>
            <person name="Crous P."/>
            <person name="Grigoriev I."/>
        </authorList>
    </citation>
    <scope>NUCLEOTIDE SEQUENCE</scope>
    <source>
        <strain evidence="4">CBS 675.92</strain>
    </source>
</reference>
<evidence type="ECO:0000313" key="5">
    <source>
        <dbReference type="Proteomes" id="UP000800035"/>
    </source>
</evidence>
<feature type="transmembrane region" description="Helical" evidence="2">
    <location>
        <begin position="26"/>
        <end position="46"/>
    </location>
</feature>
<proteinExistence type="predicted"/>
<sequence length="324" mass="35712">MSLLAAWTLCLASILAAIWLGDNEHFFDAYVLGAPVTFIIGALWAMRFAFAWACSWVDSLPSPPPPPEPPTNRRARRDSVFRPPPPQPPPVLEQDAAWQVRSKTGSPPVPRSSSPSPSPRPWSDLDLAVQRFIFGGPSYGPVIPVTSCPFGIRPARSARPEFPVSRQEGPKKTAVVFSERQLRFWADIQASAPRIIDVLEDASRPQWSPPSNEGAYSEGLQSHVRSSAPPAVSLSPPAPSPPAMPLKQKSTQLAETQRALDLAAPEVAPTAPSLVGRVYPPNTWVKDNRSEELFCERTRWHYDMTTRWCLQGYSDQFEKLVAAS</sequence>
<gene>
    <name evidence="4" type="ORF">CC80DRAFT_541651</name>
</gene>
<feature type="compositionally biased region" description="Pro residues" evidence="1">
    <location>
        <begin position="82"/>
        <end position="91"/>
    </location>
</feature>
<feature type="signal peptide" evidence="3">
    <location>
        <begin position="1"/>
        <end position="17"/>
    </location>
</feature>
<keyword evidence="2" id="KW-1133">Transmembrane helix</keyword>
<keyword evidence="3" id="KW-0732">Signal</keyword>
<accession>A0A6A5ULE0</accession>
<evidence type="ECO:0000313" key="4">
    <source>
        <dbReference type="EMBL" id="KAF1963736.1"/>
    </source>
</evidence>
<dbReference type="Proteomes" id="UP000800035">
    <property type="component" value="Unassembled WGS sequence"/>
</dbReference>
<keyword evidence="2" id="KW-0812">Transmembrane</keyword>
<feature type="chain" id="PRO_5025460902" evidence="3">
    <location>
        <begin position="18"/>
        <end position="324"/>
    </location>
</feature>
<protein>
    <submittedName>
        <fullName evidence="4">Uncharacterized protein</fullName>
    </submittedName>
</protein>
<feature type="compositionally biased region" description="Low complexity" evidence="1">
    <location>
        <begin position="226"/>
        <end position="235"/>
    </location>
</feature>
<organism evidence="4 5">
    <name type="scientific">Byssothecium circinans</name>
    <dbReference type="NCBI Taxonomy" id="147558"/>
    <lineage>
        <taxon>Eukaryota</taxon>
        <taxon>Fungi</taxon>
        <taxon>Dikarya</taxon>
        <taxon>Ascomycota</taxon>
        <taxon>Pezizomycotina</taxon>
        <taxon>Dothideomycetes</taxon>
        <taxon>Pleosporomycetidae</taxon>
        <taxon>Pleosporales</taxon>
        <taxon>Massarineae</taxon>
        <taxon>Massarinaceae</taxon>
        <taxon>Byssothecium</taxon>
    </lineage>
</organism>
<dbReference type="AlphaFoldDB" id="A0A6A5ULE0"/>
<keyword evidence="5" id="KW-1185">Reference proteome</keyword>